<dbReference type="Proteomes" id="UP001217089">
    <property type="component" value="Unassembled WGS sequence"/>
</dbReference>
<comment type="caution">
    <text evidence="3">The sequence shown here is derived from an EMBL/GenBank/DDBJ whole genome shotgun (WGS) entry which is preliminary data.</text>
</comment>
<proteinExistence type="predicted"/>
<evidence type="ECO:0000259" key="2">
    <source>
        <dbReference type="Pfam" id="PF01833"/>
    </source>
</evidence>
<feature type="transmembrane region" description="Helical" evidence="1">
    <location>
        <begin position="158"/>
        <end position="183"/>
    </location>
</feature>
<dbReference type="InterPro" id="IPR014756">
    <property type="entry name" value="Ig_E-set"/>
</dbReference>
<evidence type="ECO:0000256" key="1">
    <source>
        <dbReference type="SAM" id="Phobius"/>
    </source>
</evidence>
<feature type="domain" description="IPT/TIG" evidence="2">
    <location>
        <begin position="83"/>
        <end position="144"/>
    </location>
</feature>
<keyword evidence="1" id="KW-0472">Membrane</keyword>
<dbReference type="SUPFAM" id="SSF81296">
    <property type="entry name" value="E set domains"/>
    <property type="match status" value="1"/>
</dbReference>
<dbReference type="InterPro" id="IPR002909">
    <property type="entry name" value="IPT_dom"/>
</dbReference>
<dbReference type="Pfam" id="PF01833">
    <property type="entry name" value="TIG"/>
    <property type="match status" value="1"/>
</dbReference>
<dbReference type="PANTHER" id="PTHR22625:SF70">
    <property type="entry name" value="PLEXIN A, ISOFORM A"/>
    <property type="match status" value="1"/>
</dbReference>
<keyword evidence="1" id="KW-0812">Transmembrane</keyword>
<sequence length="189" mass="21530">MNYSVFVIYLKEPCLKRDADFICTTPRLTETNIKQKQVNVEERSILLQLDGLQKEFLMTYVPDPTIYGFQGDKEYDSNSPWYLTIKGENLNQAANLEDYNVTIGKTLCKVAVLNATYLHCIPQRDKLSEAERYLVKVSVGNFTKDVGYVKQVTAINTFLISNIVLSVIIVVLAIVIVVIIIICRKRKTN</sequence>
<accession>A0ABQ9E877</accession>
<dbReference type="InterPro" id="IPR031148">
    <property type="entry name" value="Plexin"/>
</dbReference>
<dbReference type="PANTHER" id="PTHR22625">
    <property type="entry name" value="PLEXIN"/>
    <property type="match status" value="1"/>
</dbReference>
<gene>
    <name evidence="3" type="ORF">KUTeg_020357</name>
</gene>
<dbReference type="EMBL" id="JARBDR010000918">
    <property type="protein sequence ID" value="KAJ8301370.1"/>
    <property type="molecule type" value="Genomic_DNA"/>
</dbReference>
<dbReference type="CDD" id="cd00603">
    <property type="entry name" value="IPT_PCSR"/>
    <property type="match status" value="1"/>
</dbReference>
<name>A0ABQ9E877_TEGGR</name>
<dbReference type="InterPro" id="IPR013783">
    <property type="entry name" value="Ig-like_fold"/>
</dbReference>
<evidence type="ECO:0000313" key="3">
    <source>
        <dbReference type="EMBL" id="KAJ8301370.1"/>
    </source>
</evidence>
<keyword evidence="4" id="KW-1185">Reference proteome</keyword>
<organism evidence="3 4">
    <name type="scientific">Tegillarca granosa</name>
    <name type="common">Malaysian cockle</name>
    <name type="synonym">Anadara granosa</name>
    <dbReference type="NCBI Taxonomy" id="220873"/>
    <lineage>
        <taxon>Eukaryota</taxon>
        <taxon>Metazoa</taxon>
        <taxon>Spiralia</taxon>
        <taxon>Lophotrochozoa</taxon>
        <taxon>Mollusca</taxon>
        <taxon>Bivalvia</taxon>
        <taxon>Autobranchia</taxon>
        <taxon>Pteriomorphia</taxon>
        <taxon>Arcoida</taxon>
        <taxon>Arcoidea</taxon>
        <taxon>Arcidae</taxon>
        <taxon>Tegillarca</taxon>
    </lineage>
</organism>
<dbReference type="Gene3D" id="2.60.40.10">
    <property type="entry name" value="Immunoglobulins"/>
    <property type="match status" value="1"/>
</dbReference>
<reference evidence="3 4" key="1">
    <citation type="submission" date="2022-12" db="EMBL/GenBank/DDBJ databases">
        <title>Chromosome-level genome of Tegillarca granosa.</title>
        <authorList>
            <person name="Kim J."/>
        </authorList>
    </citation>
    <scope>NUCLEOTIDE SEQUENCE [LARGE SCALE GENOMIC DNA]</scope>
    <source>
        <strain evidence="3">Teg-2019</strain>
        <tissue evidence="3">Adductor muscle</tissue>
    </source>
</reference>
<protein>
    <recommendedName>
        <fullName evidence="2">IPT/TIG domain-containing protein</fullName>
    </recommendedName>
</protein>
<keyword evidence="1" id="KW-1133">Transmembrane helix</keyword>
<evidence type="ECO:0000313" key="4">
    <source>
        <dbReference type="Proteomes" id="UP001217089"/>
    </source>
</evidence>